<dbReference type="NCBIfam" id="TIGR01173">
    <property type="entry name" value="glmU"/>
    <property type="match status" value="1"/>
</dbReference>
<comment type="catalytic activity">
    <reaction evidence="15 18">
        <text>alpha-D-glucosamine 1-phosphate + acetyl-CoA = N-acetyl-alpha-D-glucosamine 1-phosphate + CoA + H(+)</text>
        <dbReference type="Rhea" id="RHEA:13725"/>
        <dbReference type="ChEBI" id="CHEBI:15378"/>
        <dbReference type="ChEBI" id="CHEBI:57287"/>
        <dbReference type="ChEBI" id="CHEBI:57288"/>
        <dbReference type="ChEBI" id="CHEBI:57776"/>
        <dbReference type="ChEBI" id="CHEBI:58516"/>
        <dbReference type="EC" id="2.3.1.157"/>
    </reaction>
</comment>
<dbReference type="InterPro" id="IPR005882">
    <property type="entry name" value="Bifunctional_GlmU"/>
</dbReference>
<evidence type="ECO:0000256" key="6">
    <source>
        <dbReference type="ARBA" id="ARBA00022695"/>
    </source>
</evidence>
<dbReference type="AlphaFoldDB" id="A0A4R6RG63"/>
<feature type="binding site" evidence="18">
    <location>
        <position position="352"/>
    </location>
    <ligand>
        <name>UDP-N-acetyl-alpha-D-glucosamine</name>
        <dbReference type="ChEBI" id="CHEBI:57705"/>
    </ligand>
</feature>
<dbReference type="EC" id="2.3.1.157" evidence="18"/>
<keyword evidence="14 18" id="KW-0961">Cell wall biogenesis/degradation</keyword>
<evidence type="ECO:0000256" key="15">
    <source>
        <dbReference type="ARBA" id="ARBA00048247"/>
    </source>
</evidence>
<dbReference type="InterPro" id="IPR011004">
    <property type="entry name" value="Trimer_LpxA-like_sf"/>
</dbReference>
<dbReference type="Pfam" id="PF12804">
    <property type="entry name" value="NTP_transf_3"/>
    <property type="match status" value="1"/>
</dbReference>
<dbReference type="Gene3D" id="3.90.550.10">
    <property type="entry name" value="Spore Coat Polysaccharide Biosynthesis Protein SpsA, Chain A"/>
    <property type="match status" value="1"/>
</dbReference>
<dbReference type="NCBIfam" id="NF010933">
    <property type="entry name" value="PRK14353.1"/>
    <property type="match status" value="1"/>
</dbReference>
<keyword evidence="12 18" id="KW-0511">Multifunctional enzyme</keyword>
<dbReference type="GO" id="GO:0005737">
    <property type="term" value="C:cytoplasm"/>
    <property type="evidence" value="ECO:0007669"/>
    <property type="project" value="UniProtKB-SubCell"/>
</dbReference>
<dbReference type="HAMAP" id="MF_01631">
    <property type="entry name" value="GlmU"/>
    <property type="match status" value="1"/>
</dbReference>
<evidence type="ECO:0000256" key="10">
    <source>
        <dbReference type="ARBA" id="ARBA00022960"/>
    </source>
</evidence>
<evidence type="ECO:0000256" key="8">
    <source>
        <dbReference type="ARBA" id="ARBA00022737"/>
    </source>
</evidence>
<dbReference type="EMBL" id="SNXY01000007">
    <property type="protein sequence ID" value="TDP85323.1"/>
    <property type="molecule type" value="Genomic_DNA"/>
</dbReference>
<name>A0A4R6RG63_9HYPH</name>
<comment type="subcellular location">
    <subcellularLocation>
        <location evidence="1 18">Cytoplasm</location>
    </subcellularLocation>
</comment>
<dbReference type="EC" id="2.7.7.23" evidence="18"/>
<comment type="pathway">
    <text evidence="18">Bacterial outer membrane biogenesis; LPS lipid A biosynthesis.</text>
</comment>
<keyword evidence="7 18" id="KW-0479">Metal-binding</keyword>
<dbReference type="GO" id="GO:0016020">
    <property type="term" value="C:membrane"/>
    <property type="evidence" value="ECO:0007669"/>
    <property type="project" value="GOC"/>
</dbReference>
<comment type="caution">
    <text evidence="20">The sequence shown here is derived from an EMBL/GenBank/DDBJ whole genome shotgun (WGS) entry which is preliminary data.</text>
</comment>
<comment type="similarity">
    <text evidence="3 18">In the N-terminal section; belongs to the N-acetylglucosamine-1-phosphate uridyltransferase family.</text>
</comment>
<dbReference type="InterPro" id="IPR029044">
    <property type="entry name" value="Nucleotide-diphossugar_trans"/>
</dbReference>
<comment type="subunit">
    <text evidence="18">Homotrimer.</text>
</comment>
<evidence type="ECO:0000256" key="13">
    <source>
        <dbReference type="ARBA" id="ARBA00023315"/>
    </source>
</evidence>
<dbReference type="SUPFAM" id="SSF51161">
    <property type="entry name" value="Trimeric LpxA-like enzymes"/>
    <property type="match status" value="1"/>
</dbReference>
<comment type="pathway">
    <text evidence="18">Nucleotide-sugar biosynthesis; UDP-N-acetyl-alpha-D-glucosamine biosynthesis; UDP-N-acetyl-alpha-D-glucosamine from N-acetyl-alpha-D-glucosamine 1-phosphate: step 1/1.</text>
</comment>
<dbReference type="GO" id="GO:0003977">
    <property type="term" value="F:UDP-N-acetylglucosamine diphosphorylase activity"/>
    <property type="evidence" value="ECO:0007669"/>
    <property type="project" value="UniProtKB-UniRule"/>
</dbReference>
<feature type="binding site" evidence="18">
    <location>
        <position position="108"/>
    </location>
    <ligand>
        <name>Mg(2+)</name>
        <dbReference type="ChEBI" id="CHEBI:18420"/>
    </ligand>
</feature>
<keyword evidence="10 18" id="KW-0133">Cell shape</keyword>
<evidence type="ECO:0000256" key="1">
    <source>
        <dbReference type="ARBA" id="ARBA00004496"/>
    </source>
</evidence>
<evidence type="ECO:0000256" key="2">
    <source>
        <dbReference type="ARBA" id="ARBA00007707"/>
    </source>
</evidence>
<dbReference type="Pfam" id="PF00132">
    <property type="entry name" value="Hexapep"/>
    <property type="match status" value="1"/>
</dbReference>
<dbReference type="OrthoDB" id="9775031at2"/>
<keyword evidence="9 18" id="KW-0460">Magnesium</keyword>
<comment type="cofactor">
    <cofactor evidence="18">
        <name>Mg(2+)</name>
        <dbReference type="ChEBI" id="CHEBI:18420"/>
    </cofactor>
    <text evidence="18">Binds 1 Mg(2+) ion per subunit.</text>
</comment>
<evidence type="ECO:0000256" key="7">
    <source>
        <dbReference type="ARBA" id="ARBA00022723"/>
    </source>
</evidence>
<dbReference type="GO" id="GO:0008360">
    <property type="term" value="P:regulation of cell shape"/>
    <property type="evidence" value="ECO:0007669"/>
    <property type="project" value="UniProtKB-KW"/>
</dbReference>
<sequence length="451" mass="46488">MTARRCLAVVLAAGEGTRMRSALPKVMHPVGGRPMLDAVIASARAAGADRVAVVVGAGADLVRRHLARTAPDASIHEQTERLGTAHAVLAARAAFAEPADEVVVLYGDTPLVRPETIAAVRGRLAAGVDVAVLGFEAADPTGYGRLVLDGERLVRIVEERDADAETRRIRLSNSGIMGFRGDLLPGLLDAVGNANAKGEYYLTDAIEIAVGRGLATGVVVGPEDEFLGVNDRVQLAVAEAVFQGRARIAAMRAGATLQAPETVFFSHDTRLGRDVVVEPNVVFGPGVTVADGVVVRAFSHLEGATVAAGATLGPYARLRPEASIGEGAHIGNFVEIKKADIAAGAKINHLSYIGDAVVGAGTNVGAGTITCNYDGVFKHLTRIGAGVFVGSNTTLVAPVAIGDGGYTAAGSVVTADVPADAVAFGRARQENKPGRAREIREALAAKKARKG</sequence>
<proteinExistence type="inferred from homology"/>
<evidence type="ECO:0000256" key="18">
    <source>
        <dbReference type="HAMAP-Rule" id="MF_01631"/>
    </source>
</evidence>
<dbReference type="InterPro" id="IPR025877">
    <property type="entry name" value="MobA-like_NTP_Trfase"/>
</dbReference>
<evidence type="ECO:0000256" key="9">
    <source>
        <dbReference type="ARBA" id="ARBA00022842"/>
    </source>
</evidence>
<dbReference type="PANTHER" id="PTHR43584:SF3">
    <property type="entry name" value="BIFUNCTIONAL PROTEIN GLMU"/>
    <property type="match status" value="1"/>
</dbReference>
<feature type="binding site" evidence="18">
    <location>
        <position position="319"/>
    </location>
    <ligand>
        <name>UDP-N-acetyl-alpha-D-glucosamine</name>
        <dbReference type="ChEBI" id="CHEBI:57705"/>
    </ligand>
</feature>
<keyword evidence="4 18" id="KW-0963">Cytoplasm</keyword>
<feature type="binding site" evidence="18">
    <location>
        <position position="337"/>
    </location>
    <ligand>
        <name>UDP-N-acetyl-alpha-D-glucosamine</name>
        <dbReference type="ChEBI" id="CHEBI:57705"/>
    </ligand>
</feature>
<feature type="binding site" evidence="18">
    <location>
        <position position="25"/>
    </location>
    <ligand>
        <name>UDP-N-acetyl-alpha-D-glucosamine</name>
        <dbReference type="ChEBI" id="CHEBI:57705"/>
    </ligand>
</feature>
<comment type="catalytic activity">
    <reaction evidence="16 18">
        <text>N-acetyl-alpha-D-glucosamine 1-phosphate + UTP + H(+) = UDP-N-acetyl-alpha-D-glucosamine + diphosphate</text>
        <dbReference type="Rhea" id="RHEA:13509"/>
        <dbReference type="ChEBI" id="CHEBI:15378"/>
        <dbReference type="ChEBI" id="CHEBI:33019"/>
        <dbReference type="ChEBI" id="CHEBI:46398"/>
        <dbReference type="ChEBI" id="CHEBI:57705"/>
        <dbReference type="ChEBI" id="CHEBI:57776"/>
        <dbReference type="EC" id="2.7.7.23"/>
    </reaction>
</comment>
<evidence type="ECO:0000256" key="12">
    <source>
        <dbReference type="ARBA" id="ARBA00023268"/>
    </source>
</evidence>
<dbReference type="GO" id="GO:0019134">
    <property type="term" value="F:glucosamine-1-phosphate N-acetyltransferase activity"/>
    <property type="evidence" value="ECO:0007669"/>
    <property type="project" value="UniProtKB-UniRule"/>
</dbReference>
<keyword evidence="6 18" id="KW-0548">Nucleotidyltransferase</keyword>
<dbReference type="GO" id="GO:0006048">
    <property type="term" value="P:UDP-N-acetylglucosamine biosynthetic process"/>
    <property type="evidence" value="ECO:0007669"/>
    <property type="project" value="UniProtKB-UniPathway"/>
</dbReference>
<feature type="binding site" evidence="18">
    <location>
        <position position="173"/>
    </location>
    <ligand>
        <name>UDP-N-acetyl-alpha-D-glucosamine</name>
        <dbReference type="ChEBI" id="CHEBI:57705"/>
    </ligand>
</feature>
<feature type="binding site" evidence="18">
    <location>
        <position position="78"/>
    </location>
    <ligand>
        <name>UDP-N-acetyl-alpha-D-glucosamine</name>
        <dbReference type="ChEBI" id="CHEBI:57705"/>
    </ligand>
</feature>
<gene>
    <name evidence="18" type="primary">glmU</name>
    <name evidence="20" type="ORF">EDD54_2175</name>
</gene>
<feature type="binding site" evidence="18">
    <location>
        <begin position="106"/>
        <end position="108"/>
    </location>
    <ligand>
        <name>UDP-N-acetyl-alpha-D-glucosamine</name>
        <dbReference type="ChEBI" id="CHEBI:57705"/>
    </ligand>
</feature>
<feature type="binding site" evidence="18">
    <location>
        <position position="366"/>
    </location>
    <ligand>
        <name>acetyl-CoA</name>
        <dbReference type="ChEBI" id="CHEBI:57288"/>
    </ligand>
</feature>
<comment type="similarity">
    <text evidence="2 18">In the C-terminal section; belongs to the transferase hexapeptide repeat family.</text>
</comment>
<evidence type="ECO:0000256" key="14">
    <source>
        <dbReference type="ARBA" id="ARBA00023316"/>
    </source>
</evidence>
<evidence type="ECO:0000256" key="16">
    <source>
        <dbReference type="ARBA" id="ARBA00048493"/>
    </source>
</evidence>
<feature type="binding site" evidence="18">
    <location>
        <begin position="83"/>
        <end position="84"/>
    </location>
    <ligand>
        <name>UDP-N-acetyl-alpha-D-glucosamine</name>
        <dbReference type="ChEBI" id="CHEBI:57705"/>
    </ligand>
</feature>
<evidence type="ECO:0000259" key="19">
    <source>
        <dbReference type="Pfam" id="PF12804"/>
    </source>
</evidence>
<keyword evidence="13 18" id="KW-0012">Acyltransferase</keyword>
<accession>A0A4R6RG63</accession>
<dbReference type="Gene3D" id="2.160.10.10">
    <property type="entry name" value="Hexapeptide repeat proteins"/>
    <property type="match status" value="1"/>
</dbReference>
<comment type="pathway">
    <text evidence="18">Nucleotide-sugar biosynthesis; UDP-N-acetyl-alpha-D-glucosamine biosynthesis; N-acetyl-alpha-D-glucosamine 1-phosphate from alpha-D-glucosamine 6-phosphate (route II): step 2/2.</text>
</comment>
<dbReference type="InterPro" id="IPR050065">
    <property type="entry name" value="GlmU-like"/>
</dbReference>
<evidence type="ECO:0000313" key="21">
    <source>
        <dbReference type="Proteomes" id="UP000294547"/>
    </source>
</evidence>
<dbReference type="SUPFAM" id="SSF53448">
    <property type="entry name" value="Nucleotide-diphospho-sugar transferases"/>
    <property type="match status" value="1"/>
</dbReference>
<dbReference type="RefSeq" id="WP_126541180.1">
    <property type="nucleotide sequence ID" value="NZ_BSPM01000004.1"/>
</dbReference>
<feature type="domain" description="MobA-like NTP transferase" evidence="19">
    <location>
        <begin position="8"/>
        <end position="143"/>
    </location>
</feature>
<dbReference type="Proteomes" id="UP000294547">
    <property type="component" value="Unassembled WGS sequence"/>
</dbReference>
<keyword evidence="11 18" id="KW-0573">Peptidoglycan synthesis</keyword>
<dbReference type="UniPathway" id="UPA00973"/>
<dbReference type="CDD" id="cd02540">
    <property type="entry name" value="GT2_GlmU_N_bac"/>
    <property type="match status" value="1"/>
</dbReference>
<feature type="region of interest" description="N-acetyltransferase" evidence="18">
    <location>
        <begin position="254"/>
        <end position="451"/>
    </location>
</feature>
<dbReference type="GO" id="GO:0071555">
    <property type="term" value="P:cell wall organization"/>
    <property type="evidence" value="ECO:0007669"/>
    <property type="project" value="UniProtKB-KW"/>
</dbReference>
<dbReference type="GO" id="GO:0000287">
    <property type="term" value="F:magnesium ion binding"/>
    <property type="evidence" value="ECO:0007669"/>
    <property type="project" value="UniProtKB-UniRule"/>
</dbReference>
<feature type="binding site" evidence="18">
    <location>
        <position position="409"/>
    </location>
    <ligand>
        <name>acetyl-CoA</name>
        <dbReference type="ChEBI" id="CHEBI:57288"/>
    </ligand>
</feature>
<comment type="function">
    <text evidence="17 18">Catalyzes the last two sequential reactions in the de novo biosynthetic pathway for UDP-N-acetylglucosamine (UDP-GlcNAc). The C-terminal domain catalyzes the transfer of acetyl group from acetyl coenzyme A to glucosamine-1-phosphate (GlcN-1-P) to produce N-acetylglucosamine-1-phosphate (GlcNAc-1-P), which is converted into UDP-GlcNAc by the transfer of uridine 5-monophosphate (from uridine 5-triphosphate), a reaction catalyzed by the N-terminal domain.</text>
</comment>
<dbReference type="CDD" id="cd03353">
    <property type="entry name" value="LbH_GlmU_C"/>
    <property type="match status" value="1"/>
</dbReference>
<keyword evidence="5 18" id="KW-0808">Transferase</keyword>
<dbReference type="GO" id="GO:0000902">
    <property type="term" value="P:cell morphogenesis"/>
    <property type="evidence" value="ECO:0007669"/>
    <property type="project" value="UniProtKB-UniRule"/>
</dbReference>
<feature type="binding site" evidence="18">
    <location>
        <position position="391"/>
    </location>
    <ligand>
        <name>acetyl-CoA</name>
        <dbReference type="ChEBI" id="CHEBI:57288"/>
    </ligand>
</feature>
<feature type="binding site" evidence="18">
    <location>
        <position position="144"/>
    </location>
    <ligand>
        <name>UDP-N-acetyl-alpha-D-glucosamine</name>
        <dbReference type="ChEBI" id="CHEBI:57705"/>
    </ligand>
</feature>
<evidence type="ECO:0000313" key="20">
    <source>
        <dbReference type="EMBL" id="TDP85323.1"/>
    </source>
</evidence>
<dbReference type="PANTHER" id="PTHR43584">
    <property type="entry name" value="NUCLEOTIDYL TRANSFERASE"/>
    <property type="match status" value="1"/>
</dbReference>
<dbReference type="GO" id="GO:0009245">
    <property type="term" value="P:lipid A biosynthetic process"/>
    <property type="evidence" value="ECO:0007669"/>
    <property type="project" value="UniProtKB-UniRule"/>
</dbReference>
<evidence type="ECO:0000256" key="3">
    <source>
        <dbReference type="ARBA" id="ARBA00007947"/>
    </source>
</evidence>
<feature type="binding site" evidence="18">
    <location>
        <position position="230"/>
    </location>
    <ligand>
        <name>Mg(2+)</name>
        <dbReference type="ChEBI" id="CHEBI:18420"/>
    </ligand>
</feature>
<keyword evidence="21" id="KW-1185">Reference proteome</keyword>
<evidence type="ECO:0000256" key="5">
    <source>
        <dbReference type="ARBA" id="ARBA00022679"/>
    </source>
</evidence>
<feature type="binding site" evidence="18">
    <location>
        <begin position="372"/>
        <end position="373"/>
    </location>
    <ligand>
        <name>acetyl-CoA</name>
        <dbReference type="ChEBI" id="CHEBI:57288"/>
    </ligand>
</feature>
<dbReference type="GO" id="GO:0009252">
    <property type="term" value="P:peptidoglycan biosynthetic process"/>
    <property type="evidence" value="ECO:0007669"/>
    <property type="project" value="UniProtKB-UniRule"/>
</dbReference>
<dbReference type="InterPro" id="IPR001451">
    <property type="entry name" value="Hexapep"/>
</dbReference>
<feature type="active site" description="Proton acceptor" evidence="18">
    <location>
        <position position="349"/>
    </location>
</feature>
<evidence type="ECO:0000256" key="17">
    <source>
        <dbReference type="ARBA" id="ARBA00049628"/>
    </source>
</evidence>
<feature type="binding site" evidence="18">
    <location>
        <position position="230"/>
    </location>
    <ligand>
        <name>UDP-N-acetyl-alpha-D-glucosamine</name>
        <dbReference type="ChEBI" id="CHEBI:57705"/>
    </ligand>
</feature>
<dbReference type="InterPro" id="IPR038009">
    <property type="entry name" value="GlmU_C_LbH"/>
</dbReference>
<feature type="region of interest" description="Pyrophosphorylase" evidence="18">
    <location>
        <begin position="1"/>
        <end position="232"/>
    </location>
</feature>
<evidence type="ECO:0000256" key="11">
    <source>
        <dbReference type="ARBA" id="ARBA00022984"/>
    </source>
</evidence>
<dbReference type="UniPathway" id="UPA00113">
    <property type="reaction ID" value="UER00532"/>
</dbReference>
<feature type="binding site" evidence="18">
    <location>
        <position position="363"/>
    </location>
    <ligand>
        <name>UDP-N-acetyl-alpha-D-glucosamine</name>
        <dbReference type="ChEBI" id="CHEBI:57705"/>
    </ligand>
</feature>
<evidence type="ECO:0000256" key="4">
    <source>
        <dbReference type="ARBA" id="ARBA00022490"/>
    </source>
</evidence>
<organism evidence="20 21">
    <name type="scientific">Oharaeibacter diazotrophicus</name>
    <dbReference type="NCBI Taxonomy" id="1920512"/>
    <lineage>
        <taxon>Bacteria</taxon>
        <taxon>Pseudomonadati</taxon>
        <taxon>Pseudomonadota</taxon>
        <taxon>Alphaproteobacteria</taxon>
        <taxon>Hyphomicrobiales</taxon>
        <taxon>Pleomorphomonadaceae</taxon>
        <taxon>Oharaeibacter</taxon>
    </lineage>
</organism>
<feature type="region of interest" description="Linker" evidence="18">
    <location>
        <begin position="233"/>
        <end position="253"/>
    </location>
</feature>
<keyword evidence="8 18" id="KW-0677">Repeat</keyword>
<feature type="binding site" evidence="18">
    <location>
        <position position="158"/>
    </location>
    <ligand>
        <name>UDP-N-acetyl-alpha-D-glucosamine</name>
        <dbReference type="ChEBI" id="CHEBI:57705"/>
    </ligand>
</feature>
<reference evidence="20 21" key="1">
    <citation type="submission" date="2019-03" db="EMBL/GenBank/DDBJ databases">
        <title>Genomic Encyclopedia of Type Strains, Phase IV (KMG-IV): sequencing the most valuable type-strain genomes for metagenomic binning, comparative biology and taxonomic classification.</title>
        <authorList>
            <person name="Goeker M."/>
        </authorList>
    </citation>
    <scope>NUCLEOTIDE SEQUENCE [LARGE SCALE GENOMIC DNA]</scope>
    <source>
        <strain evidence="20 21">DSM 102969</strain>
    </source>
</reference>
<protein>
    <recommendedName>
        <fullName evidence="18">Bifunctional protein GlmU</fullName>
    </recommendedName>
    <domain>
        <recommendedName>
            <fullName evidence="18">UDP-N-acetylglucosamine pyrophosphorylase</fullName>
            <ecNumber evidence="18">2.7.7.23</ecNumber>
        </recommendedName>
        <alternativeName>
            <fullName evidence="18">N-acetylglucosamine-1-phosphate uridyltransferase</fullName>
        </alternativeName>
    </domain>
    <domain>
        <recommendedName>
            <fullName evidence="18">Glucosamine-1-phosphate N-acetyltransferase</fullName>
            <ecNumber evidence="18">2.3.1.157</ecNumber>
        </recommendedName>
    </domain>
</protein>
<feature type="binding site" evidence="18">
    <location>
        <position position="426"/>
    </location>
    <ligand>
        <name>acetyl-CoA</name>
        <dbReference type="ChEBI" id="CHEBI:57288"/>
    </ligand>
</feature>
<feature type="binding site" evidence="18">
    <location>
        <begin position="11"/>
        <end position="14"/>
    </location>
    <ligand>
        <name>UDP-N-acetyl-alpha-D-glucosamine</name>
        <dbReference type="ChEBI" id="CHEBI:57705"/>
    </ligand>
</feature>